<dbReference type="Pfam" id="PF13648">
    <property type="entry name" value="Lipocalin_4"/>
    <property type="match status" value="1"/>
</dbReference>
<evidence type="ECO:0000313" key="2">
    <source>
        <dbReference type="EMBL" id="TMU50435.1"/>
    </source>
</evidence>
<feature type="domain" description="Lipocalin-like" evidence="1">
    <location>
        <begin position="36"/>
        <end position="140"/>
    </location>
</feature>
<dbReference type="PROSITE" id="PS51257">
    <property type="entry name" value="PROKAR_LIPOPROTEIN"/>
    <property type="match status" value="1"/>
</dbReference>
<protein>
    <submittedName>
        <fullName evidence="2">Lipocalin family protein</fullName>
    </submittedName>
</protein>
<evidence type="ECO:0000313" key="3">
    <source>
        <dbReference type="Proteomes" id="UP000751614"/>
    </source>
</evidence>
<evidence type="ECO:0000259" key="1">
    <source>
        <dbReference type="Pfam" id="PF13648"/>
    </source>
</evidence>
<dbReference type="RefSeq" id="WP_138839483.1">
    <property type="nucleotide sequence ID" value="NZ_VCNI01000007.1"/>
</dbReference>
<dbReference type="Proteomes" id="UP000751614">
    <property type="component" value="Unassembled WGS sequence"/>
</dbReference>
<name>A0ABY2WFV8_9FLAO</name>
<comment type="caution">
    <text evidence="2">The sequence shown here is derived from an EMBL/GenBank/DDBJ whole genome shotgun (WGS) entry which is preliminary data.</text>
</comment>
<gene>
    <name evidence="2" type="ORF">FGG15_19625</name>
</gene>
<dbReference type="InterPro" id="IPR024311">
    <property type="entry name" value="Lipocalin-like"/>
</dbReference>
<reference evidence="2 3" key="1">
    <citation type="submission" date="2019-05" db="EMBL/GenBank/DDBJ databases">
        <title>Flagellimonas sp. AsT0115, sp. nov., isolated from a marine red algae, Asparagopsis taxiformis.</title>
        <authorList>
            <person name="Kim J."/>
            <person name="Jeong S.E."/>
            <person name="Jeon C.O."/>
        </authorList>
    </citation>
    <scope>NUCLEOTIDE SEQUENCE [LARGE SCALE GENOMIC DNA]</scope>
    <source>
        <strain evidence="2 3">AsT0115</strain>
    </source>
</reference>
<proteinExistence type="predicted"/>
<accession>A0ABY2WFV8</accession>
<organism evidence="2 3">
    <name type="scientific">Flagellimonas algicola</name>
    <dbReference type="NCBI Taxonomy" id="2583815"/>
    <lineage>
        <taxon>Bacteria</taxon>
        <taxon>Pseudomonadati</taxon>
        <taxon>Bacteroidota</taxon>
        <taxon>Flavobacteriia</taxon>
        <taxon>Flavobacteriales</taxon>
        <taxon>Flavobacteriaceae</taxon>
        <taxon>Flagellimonas</taxon>
    </lineage>
</organism>
<sequence length="165" mass="18742">MRKILLCPILLPIFVISSCSNDDSIDSEIDSLENKLIGTWQWTGNYLGVSGDADGSMPPNVDLFKSTMDCIKDWFITFESPNGREQTFFFSSGNILCPGQDQREGSSPGTWNIQGDSIINIVQSDFVRPYVIIQLDEQRLLYRDLDNDSTLEGEVYEYTEYTRVD</sequence>
<keyword evidence="3" id="KW-1185">Reference proteome</keyword>
<dbReference type="EMBL" id="VCNI01000007">
    <property type="protein sequence ID" value="TMU50435.1"/>
    <property type="molecule type" value="Genomic_DNA"/>
</dbReference>